<protein>
    <submittedName>
        <fullName evidence="1">Uncharacterized protein</fullName>
    </submittedName>
</protein>
<reference evidence="1 2" key="2">
    <citation type="submission" date="2024-03" db="EMBL/GenBank/DDBJ databases">
        <title>The Genome Sequence of Enterococcus sp. DIV0205d.</title>
        <authorList>
            <consortium name="The Broad Institute Genomics Platform"/>
            <consortium name="The Broad Institute Microbial Omics Core"/>
            <consortium name="The Broad Institute Genomic Center for Infectious Diseases"/>
            <person name="Earl A."/>
            <person name="Manson A."/>
            <person name="Gilmore M."/>
            <person name="Schwartman J."/>
            <person name="Shea T."/>
            <person name="Abouelleil A."/>
            <person name="Cao P."/>
            <person name="Chapman S."/>
            <person name="Cusick C."/>
            <person name="Young S."/>
            <person name="Neafsey D."/>
            <person name="Nusbaum C."/>
            <person name="Birren B."/>
        </authorList>
    </citation>
    <scope>NUCLEOTIDE SEQUENCE [LARGE SCALE GENOMIC DNA]</scope>
    <source>
        <strain evidence="1 2">7F3_DIV0205</strain>
    </source>
</reference>
<sequence>MSNKFKWILVGGTVFFCFFWYTHRSPEVSVRTAVFSAGYFSIANNSKIEKIGNELYTITPAPVEMATNSELKTYHVSKNYIFYFAEYHGEA</sequence>
<reference evidence="2" key="1">
    <citation type="submission" date="2017-05" db="EMBL/GenBank/DDBJ databases">
        <title>The Genome Sequence of EEnterococcus faecalis 9F2_4866.</title>
        <authorList>
            <consortium name="The Broad Institute Genomics Platform"/>
            <consortium name="The Broad Institute Genomic Center for Infectious Diseases"/>
            <person name="Earl A."/>
            <person name="Manson A."/>
            <person name="Schwartman J."/>
            <person name="Gilmore M."/>
            <person name="Abouelleil A."/>
            <person name="Cao P."/>
            <person name="Chapman S."/>
            <person name="Cusick C."/>
            <person name="Shea T."/>
            <person name="Young S."/>
            <person name="Neafsey D."/>
            <person name="Nusbaum C."/>
            <person name="Birren B."/>
        </authorList>
    </citation>
    <scope>NUCLEOTIDE SEQUENCE [LARGE SCALE GENOMIC DNA]</scope>
    <source>
        <strain evidence="2">7F3_DIV0205</strain>
    </source>
</reference>
<name>A0AAQ3WD23_9ENTE</name>
<accession>A0AAQ3WD23</accession>
<evidence type="ECO:0000313" key="2">
    <source>
        <dbReference type="Proteomes" id="UP000194948"/>
    </source>
</evidence>
<dbReference type="Proteomes" id="UP000194948">
    <property type="component" value="Chromosome"/>
</dbReference>
<proteinExistence type="predicted"/>
<dbReference type="EMBL" id="CP147244">
    <property type="protein sequence ID" value="WYK01043.1"/>
    <property type="molecule type" value="Genomic_DNA"/>
</dbReference>
<gene>
    <name evidence="1" type="ORF">A5821_002169</name>
</gene>
<keyword evidence="2" id="KW-1185">Reference proteome</keyword>
<dbReference type="RefSeq" id="WP_086314587.1">
    <property type="nucleotide sequence ID" value="NZ_CP147244.1"/>
</dbReference>
<organism evidence="1 2">
    <name type="scientific">Candidatus Enterococcus palustris</name>
    <dbReference type="NCBI Taxonomy" id="1834189"/>
    <lineage>
        <taxon>Bacteria</taxon>
        <taxon>Bacillati</taxon>
        <taxon>Bacillota</taxon>
        <taxon>Bacilli</taxon>
        <taxon>Lactobacillales</taxon>
        <taxon>Enterococcaceae</taxon>
        <taxon>Enterococcus</taxon>
    </lineage>
</organism>
<dbReference type="AlphaFoldDB" id="A0AAQ3WD23"/>
<evidence type="ECO:0000313" key="1">
    <source>
        <dbReference type="EMBL" id="WYK01043.1"/>
    </source>
</evidence>